<accession>A0A6A6BTF2</accession>
<dbReference type="PANTHER" id="PTHR13847:SF281">
    <property type="entry name" value="FAD DEPENDENT OXIDOREDUCTASE DOMAIN-CONTAINING PROTEIN"/>
    <property type="match status" value="1"/>
</dbReference>
<feature type="domain" description="Rieske" evidence="5">
    <location>
        <begin position="453"/>
        <end position="534"/>
    </location>
</feature>
<keyword evidence="3" id="KW-0408">Iron</keyword>
<dbReference type="Proteomes" id="UP000799438">
    <property type="component" value="Unassembled WGS sequence"/>
</dbReference>
<keyword evidence="4" id="KW-0411">Iron-sulfur</keyword>
<gene>
    <name evidence="6" type="ORF">K452DRAFT_282719</name>
</gene>
<protein>
    <recommendedName>
        <fullName evidence="5">Rieske domain-containing protein</fullName>
    </recommendedName>
</protein>
<dbReference type="FunFam" id="2.102.10.10:FF:000014">
    <property type="entry name" value="Oxidoreductase, FAD dependent"/>
    <property type="match status" value="1"/>
</dbReference>
<dbReference type="SUPFAM" id="SSF51905">
    <property type="entry name" value="FAD/NAD(P)-binding domain"/>
    <property type="match status" value="1"/>
</dbReference>
<keyword evidence="1" id="KW-0001">2Fe-2S</keyword>
<dbReference type="InterPro" id="IPR006076">
    <property type="entry name" value="FAD-dep_OxRdtase"/>
</dbReference>
<keyword evidence="2" id="KW-0479">Metal-binding</keyword>
<sequence length="552" mass="61596">MATMAKPQKFMLTSGETDPVWIHLEPYKNHPRFPKLEQDIETDVCIVGSGIAGISTAYELVVRGHNVVMIEAREVLSGETGRTSGHLSNALDDGYEQIEKKHGFEGAKQAAESHSWALARVGEISEKLGIKCEYRQLPGYEISQYPKGQKEHDDEIKELKSEVEKAKSLGLNVEYRDNFVVKGWDGAIDQRDAVIFQKQATFHPTQYLIGILKWLKEQPNFQCYTHTRMASLEEKGIEVLGMGRKTVKVETIDGKTITCSHAVEATVVPLQKLSVVAEMEYNRTYCIAIRVPKGSIEDCLIYDNADAYKYVRFTQCDEKDDYLVVGGCDHKVGQEDTGGRFEELEQWVRQRFTHAGTVDYKWSGQIYEPVDYMAFIGKNPHQKHTFIVTGDSGNGLTHGVLAGRLIADEIEEKPNPWSKLYDPNRTGSIVKSLPTMLAHDAQINMQYKRFLQSDITDIEDLAPGTGGVLNPTLSKPVAVYKDENGQAHRFSALCPHMKGVVCWNNTEKSWDCPVHGSRFSKDGVCVTGPAKMGLGPEDASGQAMQDQALKGT</sequence>
<dbReference type="GO" id="GO:0051537">
    <property type="term" value="F:2 iron, 2 sulfur cluster binding"/>
    <property type="evidence" value="ECO:0007669"/>
    <property type="project" value="UniProtKB-KW"/>
</dbReference>
<dbReference type="PROSITE" id="PS51296">
    <property type="entry name" value="RIESKE"/>
    <property type="match status" value="1"/>
</dbReference>
<dbReference type="AlphaFoldDB" id="A0A6A6BTF2"/>
<evidence type="ECO:0000256" key="3">
    <source>
        <dbReference type="ARBA" id="ARBA00023004"/>
    </source>
</evidence>
<evidence type="ECO:0000256" key="2">
    <source>
        <dbReference type="ARBA" id="ARBA00022723"/>
    </source>
</evidence>
<evidence type="ECO:0000259" key="5">
    <source>
        <dbReference type="PROSITE" id="PS51296"/>
    </source>
</evidence>
<dbReference type="GeneID" id="54297131"/>
<dbReference type="EMBL" id="ML995475">
    <property type="protein sequence ID" value="KAF2146545.1"/>
    <property type="molecule type" value="Genomic_DNA"/>
</dbReference>
<dbReference type="InterPro" id="IPR036922">
    <property type="entry name" value="Rieske_2Fe-2S_sf"/>
</dbReference>
<evidence type="ECO:0000256" key="1">
    <source>
        <dbReference type="ARBA" id="ARBA00022714"/>
    </source>
</evidence>
<dbReference type="Gene3D" id="3.30.9.10">
    <property type="entry name" value="D-Amino Acid Oxidase, subunit A, domain 2"/>
    <property type="match status" value="1"/>
</dbReference>
<dbReference type="GO" id="GO:0005737">
    <property type="term" value="C:cytoplasm"/>
    <property type="evidence" value="ECO:0007669"/>
    <property type="project" value="TreeGrafter"/>
</dbReference>
<dbReference type="RefSeq" id="XP_033402254.1">
    <property type="nucleotide sequence ID" value="XM_033539635.1"/>
</dbReference>
<dbReference type="Pfam" id="PF00355">
    <property type="entry name" value="Rieske"/>
    <property type="match status" value="1"/>
</dbReference>
<dbReference type="PANTHER" id="PTHR13847">
    <property type="entry name" value="SARCOSINE DEHYDROGENASE-RELATED"/>
    <property type="match status" value="1"/>
</dbReference>
<evidence type="ECO:0000313" key="6">
    <source>
        <dbReference type="EMBL" id="KAF2146545.1"/>
    </source>
</evidence>
<keyword evidence="7" id="KW-1185">Reference proteome</keyword>
<dbReference type="InterPro" id="IPR017941">
    <property type="entry name" value="Rieske_2Fe-2S"/>
</dbReference>
<reference evidence="6" key="1">
    <citation type="journal article" date="2020" name="Stud. Mycol.">
        <title>101 Dothideomycetes genomes: a test case for predicting lifestyles and emergence of pathogens.</title>
        <authorList>
            <person name="Haridas S."/>
            <person name="Albert R."/>
            <person name="Binder M."/>
            <person name="Bloem J."/>
            <person name="Labutti K."/>
            <person name="Salamov A."/>
            <person name="Andreopoulos B."/>
            <person name="Baker S."/>
            <person name="Barry K."/>
            <person name="Bills G."/>
            <person name="Bluhm B."/>
            <person name="Cannon C."/>
            <person name="Castanera R."/>
            <person name="Culley D."/>
            <person name="Daum C."/>
            <person name="Ezra D."/>
            <person name="Gonzalez J."/>
            <person name="Henrissat B."/>
            <person name="Kuo A."/>
            <person name="Liang C."/>
            <person name="Lipzen A."/>
            <person name="Lutzoni F."/>
            <person name="Magnuson J."/>
            <person name="Mondo S."/>
            <person name="Nolan M."/>
            <person name="Ohm R."/>
            <person name="Pangilinan J."/>
            <person name="Park H.-J."/>
            <person name="Ramirez L."/>
            <person name="Alfaro M."/>
            <person name="Sun H."/>
            <person name="Tritt A."/>
            <person name="Yoshinaga Y."/>
            <person name="Zwiers L.-H."/>
            <person name="Turgeon B."/>
            <person name="Goodwin S."/>
            <person name="Spatafora J."/>
            <person name="Crous P."/>
            <person name="Grigoriev I."/>
        </authorList>
    </citation>
    <scope>NUCLEOTIDE SEQUENCE</scope>
    <source>
        <strain evidence="6">CBS 121167</strain>
    </source>
</reference>
<dbReference type="GO" id="GO:0046872">
    <property type="term" value="F:metal ion binding"/>
    <property type="evidence" value="ECO:0007669"/>
    <property type="project" value="UniProtKB-KW"/>
</dbReference>
<evidence type="ECO:0000256" key="4">
    <source>
        <dbReference type="ARBA" id="ARBA00023014"/>
    </source>
</evidence>
<dbReference type="SUPFAM" id="SSF50022">
    <property type="entry name" value="ISP domain"/>
    <property type="match status" value="1"/>
</dbReference>
<dbReference type="Gene3D" id="2.102.10.10">
    <property type="entry name" value="Rieske [2Fe-2S] iron-sulphur domain"/>
    <property type="match status" value="1"/>
</dbReference>
<dbReference type="Gene3D" id="3.50.50.60">
    <property type="entry name" value="FAD/NAD(P)-binding domain"/>
    <property type="match status" value="1"/>
</dbReference>
<name>A0A6A6BTF2_9PEZI</name>
<organism evidence="6 7">
    <name type="scientific">Aplosporella prunicola CBS 121167</name>
    <dbReference type="NCBI Taxonomy" id="1176127"/>
    <lineage>
        <taxon>Eukaryota</taxon>
        <taxon>Fungi</taxon>
        <taxon>Dikarya</taxon>
        <taxon>Ascomycota</taxon>
        <taxon>Pezizomycotina</taxon>
        <taxon>Dothideomycetes</taxon>
        <taxon>Dothideomycetes incertae sedis</taxon>
        <taxon>Botryosphaeriales</taxon>
        <taxon>Aplosporellaceae</taxon>
        <taxon>Aplosporella</taxon>
    </lineage>
</organism>
<dbReference type="CDD" id="cd03477">
    <property type="entry name" value="Rieske_YhfW_C"/>
    <property type="match status" value="1"/>
</dbReference>
<dbReference type="OrthoDB" id="429143at2759"/>
<evidence type="ECO:0000313" key="7">
    <source>
        <dbReference type="Proteomes" id="UP000799438"/>
    </source>
</evidence>
<dbReference type="InterPro" id="IPR036188">
    <property type="entry name" value="FAD/NAD-bd_sf"/>
</dbReference>
<dbReference type="Pfam" id="PF01266">
    <property type="entry name" value="DAO"/>
    <property type="match status" value="1"/>
</dbReference>
<dbReference type="InterPro" id="IPR038010">
    <property type="entry name" value="YhfW_C"/>
</dbReference>
<proteinExistence type="predicted"/>